<dbReference type="EMBL" id="BMNH01000001">
    <property type="protein sequence ID" value="GGO61420.1"/>
    <property type="molecule type" value="Genomic_DNA"/>
</dbReference>
<feature type="signal peptide" evidence="1">
    <location>
        <begin position="1"/>
        <end position="21"/>
    </location>
</feature>
<dbReference type="Gene3D" id="1.20.1260.10">
    <property type="match status" value="1"/>
</dbReference>
<feature type="domain" description="DUF4142" evidence="2">
    <location>
        <begin position="50"/>
        <end position="182"/>
    </location>
</feature>
<sequence length="188" mass="19494">MSMRRSYLGLLAAALAVTASAGCGGSVTTAGTGLAASSPTATSAVQPSDRDKTWLRKTHRGNLAEIGAGRLAEQKGTSQQVKSIGEMLVKDHGELDKQVVELAGKLGVKLPEGMSEDQRAQAKKLANASSAQFDREFVTQMTAAHKVAIAATKQEIDRGSSPEVVALAKSALPALEDHLSLLEKAAGS</sequence>
<reference evidence="3" key="1">
    <citation type="journal article" date="2014" name="Int. J. Syst. Evol. Microbiol.">
        <title>Complete genome sequence of Corynebacterium casei LMG S-19264T (=DSM 44701T), isolated from a smear-ripened cheese.</title>
        <authorList>
            <consortium name="US DOE Joint Genome Institute (JGI-PGF)"/>
            <person name="Walter F."/>
            <person name="Albersmeier A."/>
            <person name="Kalinowski J."/>
            <person name="Ruckert C."/>
        </authorList>
    </citation>
    <scope>NUCLEOTIDE SEQUENCE</scope>
    <source>
        <strain evidence="3">CGMCC 4.7368</strain>
    </source>
</reference>
<gene>
    <name evidence="3" type="ORF">GCM10012289_03610</name>
</gene>
<dbReference type="InterPro" id="IPR006311">
    <property type="entry name" value="TAT_signal"/>
</dbReference>
<comment type="caution">
    <text evidence="3">The sequence shown here is derived from an EMBL/GenBank/DDBJ whole genome shotgun (WGS) entry which is preliminary data.</text>
</comment>
<reference evidence="3" key="2">
    <citation type="submission" date="2020-09" db="EMBL/GenBank/DDBJ databases">
        <authorList>
            <person name="Sun Q."/>
            <person name="Zhou Y."/>
        </authorList>
    </citation>
    <scope>NUCLEOTIDE SEQUENCE</scope>
    <source>
        <strain evidence="3">CGMCC 4.7368</strain>
    </source>
</reference>
<dbReference type="PANTHER" id="PTHR38593">
    <property type="entry name" value="BLR2558 PROTEIN"/>
    <property type="match status" value="1"/>
</dbReference>
<keyword evidence="1" id="KW-0732">Signal</keyword>
<evidence type="ECO:0000313" key="4">
    <source>
        <dbReference type="Proteomes" id="UP000646523"/>
    </source>
</evidence>
<dbReference type="PROSITE" id="PS51257">
    <property type="entry name" value="PROKAR_LIPOPROTEIN"/>
    <property type="match status" value="1"/>
</dbReference>
<dbReference type="InterPro" id="IPR012347">
    <property type="entry name" value="Ferritin-like"/>
</dbReference>
<keyword evidence="4" id="KW-1185">Reference proteome</keyword>
<dbReference type="AlphaFoldDB" id="A0A918DEG9"/>
<proteinExistence type="predicted"/>
<organism evidence="3 4">
    <name type="scientific">Nonomuraea cavernae</name>
    <dbReference type="NCBI Taxonomy" id="2045107"/>
    <lineage>
        <taxon>Bacteria</taxon>
        <taxon>Bacillati</taxon>
        <taxon>Actinomycetota</taxon>
        <taxon>Actinomycetes</taxon>
        <taxon>Streptosporangiales</taxon>
        <taxon>Streptosporangiaceae</taxon>
        <taxon>Nonomuraea</taxon>
    </lineage>
</organism>
<evidence type="ECO:0000259" key="2">
    <source>
        <dbReference type="Pfam" id="PF13628"/>
    </source>
</evidence>
<evidence type="ECO:0000313" key="3">
    <source>
        <dbReference type="EMBL" id="GGO61420.1"/>
    </source>
</evidence>
<name>A0A918DEG9_9ACTN</name>
<dbReference type="Pfam" id="PF13628">
    <property type="entry name" value="DUF4142"/>
    <property type="match status" value="1"/>
</dbReference>
<dbReference type="InterPro" id="IPR025419">
    <property type="entry name" value="DUF4142"/>
</dbReference>
<protein>
    <recommendedName>
        <fullName evidence="2">DUF4142 domain-containing protein</fullName>
    </recommendedName>
</protein>
<dbReference type="Proteomes" id="UP000646523">
    <property type="component" value="Unassembled WGS sequence"/>
</dbReference>
<feature type="chain" id="PRO_5038733181" description="DUF4142 domain-containing protein" evidence="1">
    <location>
        <begin position="22"/>
        <end position="188"/>
    </location>
</feature>
<accession>A0A918DEG9</accession>
<dbReference type="PANTHER" id="PTHR38593:SF1">
    <property type="entry name" value="BLR2558 PROTEIN"/>
    <property type="match status" value="1"/>
</dbReference>
<dbReference type="PROSITE" id="PS51318">
    <property type="entry name" value="TAT"/>
    <property type="match status" value="1"/>
</dbReference>
<evidence type="ECO:0000256" key="1">
    <source>
        <dbReference type="SAM" id="SignalP"/>
    </source>
</evidence>